<dbReference type="OrthoDB" id="3007553at2759"/>
<reference evidence="2" key="2">
    <citation type="submission" date="2015-01" db="EMBL/GenBank/DDBJ databases">
        <title>Evolutionary Origins and Diversification of the Mycorrhizal Mutualists.</title>
        <authorList>
            <consortium name="DOE Joint Genome Institute"/>
            <consortium name="Mycorrhizal Genomics Consortium"/>
            <person name="Kohler A."/>
            <person name="Kuo A."/>
            <person name="Nagy L.G."/>
            <person name="Floudas D."/>
            <person name="Copeland A."/>
            <person name="Barry K.W."/>
            <person name="Cichocki N."/>
            <person name="Veneault-Fourrey C."/>
            <person name="LaButti K."/>
            <person name="Lindquist E.A."/>
            <person name="Lipzen A."/>
            <person name="Lundell T."/>
            <person name="Morin E."/>
            <person name="Murat C."/>
            <person name="Riley R."/>
            <person name="Ohm R."/>
            <person name="Sun H."/>
            <person name="Tunlid A."/>
            <person name="Henrissat B."/>
            <person name="Grigoriev I.V."/>
            <person name="Hibbett D.S."/>
            <person name="Martin F."/>
        </authorList>
    </citation>
    <scope>NUCLEOTIDE SEQUENCE [LARGE SCALE GENOMIC DNA]</scope>
    <source>
        <strain evidence="2">F 1598</strain>
    </source>
</reference>
<evidence type="ECO:0000313" key="1">
    <source>
        <dbReference type="EMBL" id="KIM76726.1"/>
    </source>
</evidence>
<reference evidence="1 2" key="1">
    <citation type="submission" date="2014-04" db="EMBL/GenBank/DDBJ databases">
        <authorList>
            <consortium name="DOE Joint Genome Institute"/>
            <person name="Kuo A."/>
            <person name="Tarkka M."/>
            <person name="Buscot F."/>
            <person name="Kohler A."/>
            <person name="Nagy L.G."/>
            <person name="Floudas D."/>
            <person name="Copeland A."/>
            <person name="Barry K.W."/>
            <person name="Cichocki N."/>
            <person name="Veneault-Fourrey C."/>
            <person name="LaButti K."/>
            <person name="Lindquist E.A."/>
            <person name="Lipzen A."/>
            <person name="Lundell T."/>
            <person name="Morin E."/>
            <person name="Murat C."/>
            <person name="Sun H."/>
            <person name="Tunlid A."/>
            <person name="Henrissat B."/>
            <person name="Grigoriev I.V."/>
            <person name="Hibbett D.S."/>
            <person name="Martin F."/>
            <person name="Nordberg H.P."/>
            <person name="Cantor M.N."/>
            <person name="Hua S.X."/>
        </authorList>
    </citation>
    <scope>NUCLEOTIDE SEQUENCE [LARGE SCALE GENOMIC DNA]</scope>
    <source>
        <strain evidence="1 2">F 1598</strain>
    </source>
</reference>
<accession>A0A0C3FAF4</accession>
<dbReference type="InParanoid" id="A0A0C3FAF4"/>
<evidence type="ECO:0000313" key="2">
    <source>
        <dbReference type="Proteomes" id="UP000054166"/>
    </source>
</evidence>
<protein>
    <submittedName>
        <fullName evidence="1">Uncharacterized protein</fullName>
    </submittedName>
</protein>
<organism evidence="1 2">
    <name type="scientific">Piloderma croceum (strain F 1598)</name>
    <dbReference type="NCBI Taxonomy" id="765440"/>
    <lineage>
        <taxon>Eukaryota</taxon>
        <taxon>Fungi</taxon>
        <taxon>Dikarya</taxon>
        <taxon>Basidiomycota</taxon>
        <taxon>Agaricomycotina</taxon>
        <taxon>Agaricomycetes</taxon>
        <taxon>Agaricomycetidae</taxon>
        <taxon>Atheliales</taxon>
        <taxon>Atheliaceae</taxon>
        <taxon>Piloderma</taxon>
    </lineage>
</organism>
<dbReference type="Proteomes" id="UP000054166">
    <property type="component" value="Unassembled WGS sequence"/>
</dbReference>
<dbReference type="AlphaFoldDB" id="A0A0C3FAF4"/>
<keyword evidence="2" id="KW-1185">Reference proteome</keyword>
<dbReference type="EMBL" id="KN833032">
    <property type="protein sequence ID" value="KIM76726.1"/>
    <property type="molecule type" value="Genomic_DNA"/>
</dbReference>
<name>A0A0C3FAF4_PILCF</name>
<sequence>MQLEYHSTWQPIFAPASATALNCTVVLSHNFLDDNVNSRLTRFLTKPKVSQGYHTPDNVGRMYQQCAGNTHDEDRPCDGFFWRDDLEAPNKSGKQLCGGPGCQARAKARVLHQKCVRRFCIDCCKDSAKNPVALKCIAPKHKAAAALVPVSAPTASVDEAPSRPAQAYGRMLSPIYARKLQAIDFDFQNSVSHTTQRDRYRKESEIVISVKWWNEDGKPPLQFSVPVPDYPYFHPADSTIISDVIGIANCKTYSFFDTAHGTWTFTGLARQVKAQTTLLLRSRDVTTCLGLDNNDSGELSRRLSKKRALSVTHTDATSHMSKRVSQATLDDEYFVSIYSSIFATTEYVVRIADLDDHFGSAPPPSSSPISLADDGTSGIDEVNLSNINVKEAPHGSRAPFPLTYACDMVEGFRRMQDLKGKGMTSETSFVKVFPGVWKPSTFSDHKYIWLKTPERVMSAATSAGRVAGGEWGTLLAQYGKRKRGNAM</sequence>
<dbReference type="HOGENOM" id="CLU_560342_0_0_1"/>
<proteinExistence type="predicted"/>
<gene>
    <name evidence="1" type="ORF">PILCRDRAFT_826118</name>
</gene>